<dbReference type="PROSITE" id="PS50865">
    <property type="entry name" value="ZF_MYND_2"/>
    <property type="match status" value="1"/>
</dbReference>
<organism evidence="6 7">
    <name type="scientific">Gymnopus androsaceus JB14</name>
    <dbReference type="NCBI Taxonomy" id="1447944"/>
    <lineage>
        <taxon>Eukaryota</taxon>
        <taxon>Fungi</taxon>
        <taxon>Dikarya</taxon>
        <taxon>Basidiomycota</taxon>
        <taxon>Agaricomycotina</taxon>
        <taxon>Agaricomycetes</taxon>
        <taxon>Agaricomycetidae</taxon>
        <taxon>Agaricales</taxon>
        <taxon>Marasmiineae</taxon>
        <taxon>Omphalotaceae</taxon>
        <taxon>Gymnopus</taxon>
    </lineage>
</organism>
<evidence type="ECO:0000259" key="5">
    <source>
        <dbReference type="PROSITE" id="PS50865"/>
    </source>
</evidence>
<dbReference type="GO" id="GO:0008270">
    <property type="term" value="F:zinc ion binding"/>
    <property type="evidence" value="ECO:0007669"/>
    <property type="project" value="UniProtKB-KW"/>
</dbReference>
<evidence type="ECO:0000313" key="7">
    <source>
        <dbReference type="Proteomes" id="UP000799118"/>
    </source>
</evidence>
<proteinExistence type="predicted"/>
<name>A0A6A4HAG0_9AGAR</name>
<keyword evidence="1" id="KW-0479">Metal-binding</keyword>
<dbReference type="EMBL" id="ML769543">
    <property type="protein sequence ID" value="KAE9394776.1"/>
    <property type="molecule type" value="Genomic_DNA"/>
</dbReference>
<dbReference type="Pfam" id="PF01753">
    <property type="entry name" value="zf-MYND"/>
    <property type="match status" value="1"/>
</dbReference>
<evidence type="ECO:0000256" key="4">
    <source>
        <dbReference type="PROSITE-ProRule" id="PRU00134"/>
    </source>
</evidence>
<dbReference type="SUPFAM" id="SSF144232">
    <property type="entry name" value="HIT/MYND zinc finger-like"/>
    <property type="match status" value="1"/>
</dbReference>
<dbReference type="Proteomes" id="UP000799118">
    <property type="component" value="Unassembled WGS sequence"/>
</dbReference>
<keyword evidence="2 4" id="KW-0863">Zinc-finger</keyword>
<keyword evidence="3" id="KW-0862">Zinc</keyword>
<dbReference type="InterPro" id="IPR002893">
    <property type="entry name" value="Znf_MYND"/>
</dbReference>
<keyword evidence="7" id="KW-1185">Reference proteome</keyword>
<protein>
    <recommendedName>
        <fullName evidence="5">MYND-type domain-containing protein</fullName>
    </recommendedName>
</protein>
<gene>
    <name evidence="6" type="ORF">BT96DRAFT_827184</name>
</gene>
<evidence type="ECO:0000256" key="3">
    <source>
        <dbReference type="ARBA" id="ARBA00022833"/>
    </source>
</evidence>
<dbReference type="Gene3D" id="6.10.140.2220">
    <property type="match status" value="1"/>
</dbReference>
<evidence type="ECO:0000256" key="2">
    <source>
        <dbReference type="ARBA" id="ARBA00022771"/>
    </source>
</evidence>
<reference evidence="6" key="1">
    <citation type="journal article" date="2019" name="Environ. Microbiol.">
        <title>Fungal ecological strategies reflected in gene transcription - a case study of two litter decomposers.</title>
        <authorList>
            <person name="Barbi F."/>
            <person name="Kohler A."/>
            <person name="Barry K."/>
            <person name="Baskaran P."/>
            <person name="Daum C."/>
            <person name="Fauchery L."/>
            <person name="Ihrmark K."/>
            <person name="Kuo A."/>
            <person name="LaButti K."/>
            <person name="Lipzen A."/>
            <person name="Morin E."/>
            <person name="Grigoriev I.V."/>
            <person name="Henrissat B."/>
            <person name="Lindahl B."/>
            <person name="Martin F."/>
        </authorList>
    </citation>
    <scope>NUCLEOTIDE SEQUENCE</scope>
    <source>
        <strain evidence="6">JB14</strain>
    </source>
</reference>
<feature type="domain" description="MYND-type" evidence="5">
    <location>
        <begin position="344"/>
        <end position="386"/>
    </location>
</feature>
<sequence length="581" mass="64948">MKLSQDVQFLASKTSVLAPKFVQAWPEIFKWSSFFAQTTRLPQSADILKRNTADVVACAWYTLTQLESVKDVMVSTTGTLQIAARLWVDEDSPNLPPSRFDMPVASALLDAFLKKETYGPGIAEHDANTVVIAAGGSAQNIAKLSMAKLKTAMSASQWNEKRLTIFLDLIGHFCVSRSHQLRNSFLGLKTIGLCAKIAVQAANLKNSGGSDALLDVYVSALGFIRNCVESTDGFSWVIQALKGGMLIALADGSPHFDKLHPEDFDMIMELLRKIMPRYMVYRSVISTLDGSMQTIGNSSTMTFRRMHSSVVREDWVKFIKLVRERQFSAMHQRAIKGKVATCDNVKCQKKDAKNAFQTCAACGNTLYCSKECQVEAWKNGGHKHMCVLKQREIEEGKRQSIAKRDASFFHYLSVRDSRRHLPFLRRLAQNKYPGKAHADLIIKIDYTKAPEVYDLSLLSEYKRDIAACECPDKSTCACAEWPTNGHARNDAIIARARENPGKLSIVQSTICNGELQQLVMTVTPEGFWEDAEHWIGDGEARSTAEDPQVYEDEVERMFRNLGPLPEDGDPRAQRVMGIIDL</sequence>
<dbReference type="OrthoDB" id="3040823at2759"/>
<evidence type="ECO:0000256" key="1">
    <source>
        <dbReference type="ARBA" id="ARBA00022723"/>
    </source>
</evidence>
<accession>A0A6A4HAG0</accession>
<evidence type="ECO:0000313" key="6">
    <source>
        <dbReference type="EMBL" id="KAE9394776.1"/>
    </source>
</evidence>
<dbReference type="AlphaFoldDB" id="A0A6A4HAG0"/>